<feature type="compositionally biased region" description="Basic residues" evidence="1">
    <location>
        <begin position="54"/>
        <end position="78"/>
    </location>
</feature>
<dbReference type="AlphaFoldDB" id="A0A6A5TMF5"/>
<organism evidence="3 4">
    <name type="scientific">Byssothecium circinans</name>
    <dbReference type="NCBI Taxonomy" id="147558"/>
    <lineage>
        <taxon>Eukaryota</taxon>
        <taxon>Fungi</taxon>
        <taxon>Dikarya</taxon>
        <taxon>Ascomycota</taxon>
        <taxon>Pezizomycotina</taxon>
        <taxon>Dothideomycetes</taxon>
        <taxon>Pleosporomycetidae</taxon>
        <taxon>Pleosporales</taxon>
        <taxon>Massarineae</taxon>
        <taxon>Massarinaceae</taxon>
        <taxon>Byssothecium</taxon>
    </lineage>
</organism>
<evidence type="ECO:0000256" key="2">
    <source>
        <dbReference type="SAM" id="SignalP"/>
    </source>
</evidence>
<keyword evidence="4" id="KW-1185">Reference proteome</keyword>
<gene>
    <name evidence="3" type="ORF">CC80DRAFT_244254</name>
</gene>
<evidence type="ECO:0000313" key="4">
    <source>
        <dbReference type="Proteomes" id="UP000800035"/>
    </source>
</evidence>
<keyword evidence="2" id="KW-0732">Signal</keyword>
<name>A0A6A5TMF5_9PLEO</name>
<evidence type="ECO:0000256" key="1">
    <source>
        <dbReference type="SAM" id="MobiDB-lite"/>
    </source>
</evidence>
<dbReference type="EMBL" id="ML977028">
    <property type="protein sequence ID" value="KAF1950107.1"/>
    <property type="molecule type" value="Genomic_DNA"/>
</dbReference>
<feature type="signal peptide" evidence="2">
    <location>
        <begin position="1"/>
        <end position="20"/>
    </location>
</feature>
<dbReference type="Proteomes" id="UP000800035">
    <property type="component" value="Unassembled WGS sequence"/>
</dbReference>
<feature type="compositionally biased region" description="Basic residues" evidence="1">
    <location>
        <begin position="87"/>
        <end position="96"/>
    </location>
</feature>
<protein>
    <submittedName>
        <fullName evidence="3">Uncharacterized protein</fullName>
    </submittedName>
</protein>
<sequence length="137" mass="15538">MSSFLSLFLCFLTIPRRCAAQRSQGKAIIPLAKLNRNQNLNLKPKLSTSVSTPRHYRSTLKTPHHTTPHHTTPHHTIPHHTTPYHTTPHHTTPHHTIPHHTTPYHTTPHHTTPHHTTPPAHRIASVFSASPITFPKQ</sequence>
<accession>A0A6A5TMF5</accession>
<feature type="region of interest" description="Disordered" evidence="1">
    <location>
        <begin position="44"/>
        <end position="96"/>
    </location>
</feature>
<reference evidence="3" key="1">
    <citation type="journal article" date="2020" name="Stud. Mycol.">
        <title>101 Dothideomycetes genomes: a test case for predicting lifestyles and emergence of pathogens.</title>
        <authorList>
            <person name="Haridas S."/>
            <person name="Albert R."/>
            <person name="Binder M."/>
            <person name="Bloem J."/>
            <person name="Labutti K."/>
            <person name="Salamov A."/>
            <person name="Andreopoulos B."/>
            <person name="Baker S."/>
            <person name="Barry K."/>
            <person name="Bills G."/>
            <person name="Bluhm B."/>
            <person name="Cannon C."/>
            <person name="Castanera R."/>
            <person name="Culley D."/>
            <person name="Daum C."/>
            <person name="Ezra D."/>
            <person name="Gonzalez J."/>
            <person name="Henrissat B."/>
            <person name="Kuo A."/>
            <person name="Liang C."/>
            <person name="Lipzen A."/>
            <person name="Lutzoni F."/>
            <person name="Magnuson J."/>
            <person name="Mondo S."/>
            <person name="Nolan M."/>
            <person name="Ohm R."/>
            <person name="Pangilinan J."/>
            <person name="Park H.-J."/>
            <person name="Ramirez L."/>
            <person name="Alfaro M."/>
            <person name="Sun H."/>
            <person name="Tritt A."/>
            <person name="Yoshinaga Y."/>
            <person name="Zwiers L.-H."/>
            <person name="Turgeon B."/>
            <person name="Goodwin S."/>
            <person name="Spatafora J."/>
            <person name="Crous P."/>
            <person name="Grigoriev I."/>
        </authorList>
    </citation>
    <scope>NUCLEOTIDE SEQUENCE</scope>
    <source>
        <strain evidence="3">CBS 675.92</strain>
    </source>
</reference>
<feature type="chain" id="PRO_5025689751" evidence="2">
    <location>
        <begin position="21"/>
        <end position="137"/>
    </location>
</feature>
<evidence type="ECO:0000313" key="3">
    <source>
        <dbReference type="EMBL" id="KAF1950107.1"/>
    </source>
</evidence>
<proteinExistence type="predicted"/>